<organism evidence="1 2">
    <name type="scientific">Anguilla anguilla</name>
    <name type="common">European freshwater eel</name>
    <name type="synonym">Muraena anguilla</name>
    <dbReference type="NCBI Taxonomy" id="7936"/>
    <lineage>
        <taxon>Eukaryota</taxon>
        <taxon>Metazoa</taxon>
        <taxon>Chordata</taxon>
        <taxon>Craniata</taxon>
        <taxon>Vertebrata</taxon>
        <taxon>Euteleostomi</taxon>
        <taxon>Actinopterygii</taxon>
        <taxon>Neopterygii</taxon>
        <taxon>Teleostei</taxon>
        <taxon>Anguilliformes</taxon>
        <taxon>Anguillidae</taxon>
        <taxon>Anguilla</taxon>
    </lineage>
</organism>
<sequence>MSLELYHLHTRSIATEKKIREESSENKCVHQQTPCQSADDMGIAEVQTRTPLPLYTEPVT</sequence>
<proteinExistence type="predicted"/>
<dbReference type="Proteomes" id="UP001044222">
    <property type="component" value="Chromosome 17"/>
</dbReference>
<comment type="caution">
    <text evidence="1">The sequence shown here is derived from an EMBL/GenBank/DDBJ whole genome shotgun (WGS) entry which is preliminary data.</text>
</comment>
<name>A0A9D3RJF7_ANGAN</name>
<protein>
    <submittedName>
        <fullName evidence="1">Uncharacterized protein</fullName>
    </submittedName>
</protein>
<evidence type="ECO:0000313" key="2">
    <source>
        <dbReference type="Proteomes" id="UP001044222"/>
    </source>
</evidence>
<reference evidence="1" key="1">
    <citation type="submission" date="2021-01" db="EMBL/GenBank/DDBJ databases">
        <title>A chromosome-scale assembly of European eel, Anguilla anguilla.</title>
        <authorList>
            <person name="Henkel C."/>
            <person name="Jong-Raadsen S.A."/>
            <person name="Dufour S."/>
            <person name="Weltzien F.-A."/>
            <person name="Palstra A.P."/>
            <person name="Pelster B."/>
            <person name="Spaink H.P."/>
            <person name="Van Den Thillart G.E."/>
            <person name="Jansen H."/>
            <person name="Zahm M."/>
            <person name="Klopp C."/>
            <person name="Cedric C."/>
            <person name="Louis A."/>
            <person name="Berthelot C."/>
            <person name="Parey E."/>
            <person name="Roest Crollius H."/>
            <person name="Montfort J."/>
            <person name="Robinson-Rechavi M."/>
            <person name="Bucao C."/>
            <person name="Bouchez O."/>
            <person name="Gislard M."/>
            <person name="Lluch J."/>
            <person name="Milhes M."/>
            <person name="Lampietro C."/>
            <person name="Lopez Roques C."/>
            <person name="Donnadieu C."/>
            <person name="Braasch I."/>
            <person name="Desvignes T."/>
            <person name="Postlethwait J."/>
            <person name="Bobe J."/>
            <person name="Guiguen Y."/>
            <person name="Dirks R."/>
        </authorList>
    </citation>
    <scope>NUCLEOTIDE SEQUENCE</scope>
    <source>
        <strain evidence="1">Tag_6206</strain>
        <tissue evidence="1">Liver</tissue>
    </source>
</reference>
<accession>A0A9D3RJF7</accession>
<gene>
    <name evidence="1" type="ORF">ANANG_G00294030</name>
</gene>
<dbReference type="EMBL" id="JAFIRN010000017">
    <property type="protein sequence ID" value="KAG5832709.1"/>
    <property type="molecule type" value="Genomic_DNA"/>
</dbReference>
<keyword evidence="2" id="KW-1185">Reference proteome</keyword>
<evidence type="ECO:0000313" key="1">
    <source>
        <dbReference type="EMBL" id="KAG5832709.1"/>
    </source>
</evidence>
<dbReference type="AlphaFoldDB" id="A0A9D3RJF7"/>